<dbReference type="EMBL" id="MKKU01000709">
    <property type="protein sequence ID" value="RNF03721.1"/>
    <property type="molecule type" value="Genomic_DNA"/>
</dbReference>
<keyword evidence="3" id="KW-1185">Reference proteome</keyword>
<reference evidence="2 3" key="1">
    <citation type="journal article" date="2018" name="BMC Genomics">
        <title>Genomic comparison of Trypanosoma conorhini and Trypanosoma rangeli to Trypanosoma cruzi strains of high and low virulence.</title>
        <authorList>
            <person name="Bradwell K.R."/>
            <person name="Koparde V.N."/>
            <person name="Matveyev A.V."/>
            <person name="Serrano M.G."/>
            <person name="Alves J.M."/>
            <person name="Parikh H."/>
            <person name="Huang B."/>
            <person name="Lee V."/>
            <person name="Espinosa-Alvarez O."/>
            <person name="Ortiz P.A."/>
            <person name="Costa-Martins A.G."/>
            <person name="Teixeira M.M."/>
            <person name="Buck G.A."/>
        </authorList>
    </citation>
    <scope>NUCLEOTIDE SEQUENCE [LARGE SCALE GENOMIC DNA]</scope>
    <source>
        <strain evidence="2 3">025E</strain>
    </source>
</reference>
<comment type="caution">
    <text evidence="2">The sequence shown here is derived from an EMBL/GenBank/DDBJ whole genome shotgun (WGS) entry which is preliminary data.</text>
</comment>
<protein>
    <submittedName>
        <fullName evidence="2">Uncharacterized protein</fullName>
    </submittedName>
</protein>
<name>A0A3R7KY94_9TRYP</name>
<evidence type="ECO:0000313" key="3">
    <source>
        <dbReference type="Proteomes" id="UP000284403"/>
    </source>
</evidence>
<evidence type="ECO:0000256" key="1">
    <source>
        <dbReference type="SAM" id="MobiDB-lite"/>
    </source>
</evidence>
<dbReference type="RefSeq" id="XP_029224892.1">
    <property type="nucleotide sequence ID" value="XM_029374979.1"/>
</dbReference>
<dbReference type="AlphaFoldDB" id="A0A3R7KY94"/>
<gene>
    <name evidence="2" type="ORF">Tco025E_08123</name>
</gene>
<proteinExistence type="predicted"/>
<dbReference type="GeneID" id="40321734"/>
<accession>A0A3R7KY94</accession>
<evidence type="ECO:0000313" key="2">
    <source>
        <dbReference type="EMBL" id="RNF03721.1"/>
    </source>
</evidence>
<feature type="non-terminal residue" evidence="2">
    <location>
        <position position="1"/>
    </location>
</feature>
<organism evidence="2 3">
    <name type="scientific">Trypanosoma conorhini</name>
    <dbReference type="NCBI Taxonomy" id="83891"/>
    <lineage>
        <taxon>Eukaryota</taxon>
        <taxon>Discoba</taxon>
        <taxon>Euglenozoa</taxon>
        <taxon>Kinetoplastea</taxon>
        <taxon>Metakinetoplastina</taxon>
        <taxon>Trypanosomatida</taxon>
        <taxon>Trypanosomatidae</taxon>
        <taxon>Trypanosoma</taxon>
    </lineage>
</organism>
<feature type="compositionally biased region" description="Basic and acidic residues" evidence="1">
    <location>
        <begin position="1"/>
        <end position="11"/>
    </location>
</feature>
<sequence length="116" mass="13161">PRRVRERRDAHLAPLENGPGKQLRHLNASRILKLNHRAVTRRTRRLFEPNDAYNPAAIDQQALHVPCRCTGSQAVQPHTRDSGHEVRFRAQRTPSPPQWCGGCHFCLCGPSPPLHL</sequence>
<feature type="region of interest" description="Disordered" evidence="1">
    <location>
        <begin position="1"/>
        <end position="21"/>
    </location>
</feature>
<dbReference type="Proteomes" id="UP000284403">
    <property type="component" value="Unassembled WGS sequence"/>
</dbReference>